<feature type="modified residue" description="4-aspartylphosphate" evidence="3">
    <location>
        <position position="58"/>
    </location>
</feature>
<dbReference type="PRINTS" id="PR00038">
    <property type="entry name" value="HTHLUXR"/>
</dbReference>
<evidence type="ECO:0000313" key="7">
    <source>
        <dbReference type="Proteomes" id="UP001199816"/>
    </source>
</evidence>
<organism evidence="6 7">
    <name type="scientific">Niabella pedocola</name>
    <dbReference type="NCBI Taxonomy" id="1752077"/>
    <lineage>
        <taxon>Bacteria</taxon>
        <taxon>Pseudomonadati</taxon>
        <taxon>Bacteroidota</taxon>
        <taxon>Chitinophagia</taxon>
        <taxon>Chitinophagales</taxon>
        <taxon>Chitinophagaceae</taxon>
        <taxon>Niabella</taxon>
    </lineage>
</organism>
<dbReference type="SUPFAM" id="SSF52172">
    <property type="entry name" value="CheY-like"/>
    <property type="match status" value="1"/>
</dbReference>
<dbReference type="CDD" id="cd06170">
    <property type="entry name" value="LuxR_C_like"/>
    <property type="match status" value="1"/>
</dbReference>
<dbReference type="Pfam" id="PF00196">
    <property type="entry name" value="GerE"/>
    <property type="match status" value="1"/>
</dbReference>
<dbReference type="SMART" id="SM00421">
    <property type="entry name" value="HTH_LUXR"/>
    <property type="match status" value="1"/>
</dbReference>
<dbReference type="SUPFAM" id="SSF46894">
    <property type="entry name" value="C-terminal effector domain of the bipartite response regulators"/>
    <property type="match status" value="1"/>
</dbReference>
<dbReference type="CDD" id="cd17535">
    <property type="entry name" value="REC_NarL-like"/>
    <property type="match status" value="1"/>
</dbReference>
<dbReference type="PROSITE" id="PS50110">
    <property type="entry name" value="RESPONSE_REGULATORY"/>
    <property type="match status" value="1"/>
</dbReference>
<dbReference type="PANTHER" id="PTHR43214">
    <property type="entry name" value="TWO-COMPONENT RESPONSE REGULATOR"/>
    <property type="match status" value="1"/>
</dbReference>
<dbReference type="InterPro" id="IPR001789">
    <property type="entry name" value="Sig_transdc_resp-reg_receiver"/>
</dbReference>
<protein>
    <submittedName>
        <fullName evidence="6">Response regulator transcription factor</fullName>
    </submittedName>
</protein>
<dbReference type="Pfam" id="PF00072">
    <property type="entry name" value="Response_reg"/>
    <property type="match status" value="1"/>
</dbReference>
<dbReference type="RefSeq" id="WP_231005154.1">
    <property type="nucleotide sequence ID" value="NZ_JAJNEC010000005.1"/>
</dbReference>
<dbReference type="InterPro" id="IPR058245">
    <property type="entry name" value="NreC/VraR/RcsB-like_REC"/>
</dbReference>
<dbReference type="EMBL" id="JAJNEC010000005">
    <property type="protein sequence ID" value="MCD2423896.1"/>
    <property type="molecule type" value="Genomic_DNA"/>
</dbReference>
<evidence type="ECO:0000256" key="2">
    <source>
        <dbReference type="ARBA" id="ARBA00023125"/>
    </source>
</evidence>
<name>A0ABS8PS51_9BACT</name>
<dbReference type="InterPro" id="IPR039420">
    <property type="entry name" value="WalR-like"/>
</dbReference>
<dbReference type="InterPro" id="IPR011006">
    <property type="entry name" value="CheY-like_superfamily"/>
</dbReference>
<sequence length="221" mass="24918">MIHIAIIDDKKHLRKTLQEKLSEAGKYEVLFTAENGSDFLEKMRTARQSVCPDVVLMDIDMPLMDGVEAIQQGKMRYPQVRFLMLTIFEEDEKIFNAIKAGASGYLLKDEPIENIKKAITQLMNNEGAPMSPSIARRALNLLMNATVDLKSGSPRQDADAFKLSSREKEVLTFLVEGLEYKEIGHQMNVSPNTVRNHIAHIYRKLHVTSKAQAIRVFGSGN</sequence>
<keyword evidence="2" id="KW-0238">DNA-binding</keyword>
<dbReference type="InterPro" id="IPR016032">
    <property type="entry name" value="Sig_transdc_resp-reg_C-effctor"/>
</dbReference>
<gene>
    <name evidence="6" type="ORF">LQ567_14055</name>
</gene>
<evidence type="ECO:0000313" key="6">
    <source>
        <dbReference type="EMBL" id="MCD2423896.1"/>
    </source>
</evidence>
<evidence type="ECO:0000259" key="4">
    <source>
        <dbReference type="PROSITE" id="PS50043"/>
    </source>
</evidence>
<dbReference type="Gene3D" id="3.40.50.2300">
    <property type="match status" value="1"/>
</dbReference>
<evidence type="ECO:0000259" key="5">
    <source>
        <dbReference type="PROSITE" id="PS50110"/>
    </source>
</evidence>
<proteinExistence type="predicted"/>
<dbReference type="SMART" id="SM00448">
    <property type="entry name" value="REC"/>
    <property type="match status" value="1"/>
</dbReference>
<evidence type="ECO:0000256" key="3">
    <source>
        <dbReference type="PROSITE-ProRule" id="PRU00169"/>
    </source>
</evidence>
<keyword evidence="1 3" id="KW-0597">Phosphoprotein</keyword>
<dbReference type="PROSITE" id="PS50043">
    <property type="entry name" value="HTH_LUXR_2"/>
    <property type="match status" value="1"/>
</dbReference>
<comment type="caution">
    <text evidence="6">The sequence shown here is derived from an EMBL/GenBank/DDBJ whole genome shotgun (WGS) entry which is preliminary data.</text>
</comment>
<feature type="domain" description="Response regulatory" evidence="5">
    <location>
        <begin position="3"/>
        <end position="123"/>
    </location>
</feature>
<dbReference type="Proteomes" id="UP001199816">
    <property type="component" value="Unassembled WGS sequence"/>
</dbReference>
<reference evidence="6 7" key="1">
    <citation type="submission" date="2021-11" db="EMBL/GenBank/DDBJ databases">
        <title>Genomic of Niabella pedocola.</title>
        <authorList>
            <person name="Wu T."/>
        </authorList>
    </citation>
    <scope>NUCLEOTIDE SEQUENCE [LARGE SCALE GENOMIC DNA]</scope>
    <source>
        <strain evidence="6 7">JCM 31011</strain>
    </source>
</reference>
<evidence type="ECO:0000256" key="1">
    <source>
        <dbReference type="ARBA" id="ARBA00022553"/>
    </source>
</evidence>
<keyword evidence="7" id="KW-1185">Reference proteome</keyword>
<feature type="domain" description="HTH luxR-type" evidence="4">
    <location>
        <begin position="156"/>
        <end position="221"/>
    </location>
</feature>
<accession>A0ABS8PS51</accession>
<dbReference type="PROSITE" id="PS00622">
    <property type="entry name" value="HTH_LUXR_1"/>
    <property type="match status" value="1"/>
</dbReference>
<dbReference type="InterPro" id="IPR000792">
    <property type="entry name" value="Tscrpt_reg_LuxR_C"/>
</dbReference>